<feature type="domain" description="Kazal-like" evidence="2">
    <location>
        <begin position="14"/>
        <end position="67"/>
    </location>
</feature>
<dbReference type="PANTHER" id="PTHR21131">
    <property type="entry name" value="SERINE-TYPE ENDOPEPTIDASE INHIBITOR"/>
    <property type="match status" value="1"/>
</dbReference>
<reference evidence="3" key="2">
    <citation type="submission" date="2011-03" db="EMBL/GenBank/DDBJ databases">
        <title>Comparative genomics and transcriptomics of Neospora caninum and Toxoplasma gondii.</title>
        <authorList>
            <person name="Reid A.J."/>
            <person name="Sohal A."/>
            <person name="Harris D."/>
            <person name="Quail M."/>
            <person name="Sanders M."/>
            <person name="Berriman M."/>
            <person name="Wastling J.M."/>
            <person name="Pain A."/>
        </authorList>
    </citation>
    <scope>NUCLEOTIDE SEQUENCE</scope>
    <source>
        <strain evidence="3">Liverpool</strain>
    </source>
</reference>
<dbReference type="PANTHER" id="PTHR21131:SF0">
    <property type="entry name" value="GEO10195P1-RELATED"/>
    <property type="match status" value="1"/>
</dbReference>
<dbReference type="VEuPathDB" id="ToxoDB:NCLIV_003100"/>
<dbReference type="SMART" id="SM00280">
    <property type="entry name" value="KAZAL"/>
    <property type="match status" value="3"/>
</dbReference>
<evidence type="ECO:0000313" key="3">
    <source>
        <dbReference type="EMBL" id="CBZ49823.1"/>
    </source>
</evidence>
<feature type="chain" id="PRO_5007654997" evidence="1">
    <location>
        <begin position="19"/>
        <end position="262"/>
    </location>
</feature>
<dbReference type="PROSITE" id="PS51465">
    <property type="entry name" value="KAZAL_2"/>
    <property type="match status" value="2"/>
</dbReference>
<name>F0V7Y2_NEOCL</name>
<dbReference type="InterPro" id="IPR036058">
    <property type="entry name" value="Kazal_dom_sf"/>
</dbReference>
<reference evidence="3" key="1">
    <citation type="submission" date="2011-02" db="EMBL/GenBank/DDBJ databases">
        <authorList>
            <person name="Aslett M."/>
        </authorList>
    </citation>
    <scope>NUCLEOTIDE SEQUENCE</scope>
    <source>
        <strain evidence="3">Liverpool</strain>
    </source>
</reference>
<keyword evidence="5" id="KW-1185">Reference proteome</keyword>
<dbReference type="OMA" id="TWGNMCE"/>
<keyword evidence="1" id="KW-0732">Signal</keyword>
<reference evidence="5" key="3">
    <citation type="journal article" date="2012" name="PLoS Pathog.">
        <title>Comparative genomics of the apicomplexan parasites Toxoplasma gondii and Neospora caninum: Coccidia differing in host range and transmission strategy.</title>
        <authorList>
            <person name="Reid A.J."/>
            <person name="Vermont S.J."/>
            <person name="Cotton J.A."/>
            <person name="Harris D."/>
            <person name="Hill-Cawthorne G.A."/>
            <person name="Konen-Waisman S."/>
            <person name="Latham S.M."/>
            <person name="Mourier T."/>
            <person name="Norton R."/>
            <person name="Quail M.A."/>
            <person name="Sanders M."/>
            <person name="Shanmugam D."/>
            <person name="Sohal A."/>
            <person name="Wasmuth J.D."/>
            <person name="Brunk B."/>
            <person name="Grigg M.E."/>
            <person name="Howard J.C."/>
            <person name="Parkinson J."/>
            <person name="Roos D.S."/>
            <person name="Trees A.J."/>
            <person name="Berriman M."/>
            <person name="Pain A."/>
            <person name="Wastling J.M."/>
        </authorList>
    </citation>
    <scope>NUCLEOTIDE SEQUENCE [LARGE SCALE GENOMIC DNA]</scope>
    <source>
        <strain evidence="5">Liverpool</strain>
    </source>
</reference>
<evidence type="ECO:0000259" key="2">
    <source>
        <dbReference type="PROSITE" id="PS51465"/>
    </source>
</evidence>
<dbReference type="OrthoDB" id="126772at2759"/>
<feature type="domain" description="Kazal-like" evidence="2">
    <location>
        <begin position="195"/>
        <end position="256"/>
    </location>
</feature>
<protein>
    <submittedName>
        <fullName evidence="4">Serine proteinase inhibitor TgPI-2, putative</fullName>
    </submittedName>
</protein>
<organism evidence="3 5">
    <name type="scientific">Neospora caninum (strain Liverpool)</name>
    <dbReference type="NCBI Taxonomy" id="572307"/>
    <lineage>
        <taxon>Eukaryota</taxon>
        <taxon>Sar</taxon>
        <taxon>Alveolata</taxon>
        <taxon>Apicomplexa</taxon>
        <taxon>Conoidasida</taxon>
        <taxon>Coccidia</taxon>
        <taxon>Eucoccidiorida</taxon>
        <taxon>Eimeriorina</taxon>
        <taxon>Sarcocystidae</taxon>
        <taxon>Neospora</taxon>
    </lineage>
</organism>
<feature type="signal peptide" evidence="1">
    <location>
        <begin position="1"/>
        <end position="18"/>
    </location>
</feature>
<dbReference type="SUPFAM" id="SSF100895">
    <property type="entry name" value="Kazal-type serine protease inhibitors"/>
    <property type="match status" value="4"/>
</dbReference>
<dbReference type="Proteomes" id="UP000007494">
    <property type="component" value="Chromosome Ib"/>
</dbReference>
<dbReference type="AlphaFoldDB" id="F0V7Y2"/>
<dbReference type="InterPro" id="IPR002350">
    <property type="entry name" value="Kazal_dom"/>
</dbReference>
<dbReference type="InParanoid" id="F0V7Y2"/>
<evidence type="ECO:0000256" key="1">
    <source>
        <dbReference type="SAM" id="SignalP"/>
    </source>
</evidence>
<dbReference type="InterPro" id="IPR053265">
    <property type="entry name" value="Serpin"/>
</dbReference>
<accession>F0V7Y2</accession>
<dbReference type="GeneID" id="13445872"/>
<dbReference type="EMBL" id="FR823381">
    <property type="protein sequence ID" value="CBZ49823.1"/>
    <property type="molecule type" value="Genomic_DNA"/>
</dbReference>
<dbReference type="eggNOG" id="KOG3649">
    <property type="taxonomic scope" value="Eukaryota"/>
</dbReference>
<gene>
    <name evidence="4" type="ORF">BN1204_003100</name>
    <name evidence="3" type="ORF">NCLIV_003100</name>
</gene>
<evidence type="ECO:0000313" key="5">
    <source>
        <dbReference type="Proteomes" id="UP000007494"/>
    </source>
</evidence>
<dbReference type="Gene3D" id="3.30.60.30">
    <property type="match status" value="3"/>
</dbReference>
<proteinExistence type="predicted"/>
<dbReference type="PROSITE" id="PS00282">
    <property type="entry name" value="KAZAL_1"/>
    <property type="match status" value="2"/>
</dbReference>
<sequence length="262" mass="28496">MKNECVAVVLACLLPVMGDCMTAEPQKLCMCPRNFDPECGVDGETYANECARVCEGTALAHKGPCTEAEEEARTAEPVVDNESLEDCISNCDWSFMPICDVAAQTWGNMCEQKCGGRQPAHPGPCTPQEIETGAAPVGWTGPSLDDLTKTKKVVATLANGETRTCDCPVVSAFVCGMDQNTYDNECVRDCHGANPYHPGPCKKYDYPSKKEGQANKECPCAKSFTPMCGVDNKTYQNLCFLQCYGISKLHDGTCWNRLEDQA</sequence>
<dbReference type="CDD" id="cd00104">
    <property type="entry name" value="KAZAL_FS"/>
    <property type="match status" value="2"/>
</dbReference>
<dbReference type="EMBL" id="LN714475">
    <property type="protein sequence ID" value="CEL64413.1"/>
    <property type="molecule type" value="Genomic_DNA"/>
</dbReference>
<evidence type="ECO:0000313" key="4">
    <source>
        <dbReference type="EMBL" id="CEL64413.1"/>
    </source>
</evidence>
<dbReference type="Pfam" id="PF00050">
    <property type="entry name" value="Kazal_1"/>
    <property type="match status" value="2"/>
</dbReference>
<dbReference type="Pfam" id="PF07648">
    <property type="entry name" value="Kazal_2"/>
    <property type="match status" value="1"/>
</dbReference>
<dbReference type="RefSeq" id="XP_003879858.1">
    <property type="nucleotide sequence ID" value="XM_003879809.1"/>
</dbReference>
<reference evidence="4" key="4">
    <citation type="journal article" date="2015" name="PLoS ONE">
        <title>Comprehensive Evaluation of Toxoplasma gondii VEG and Neospora caninum LIV Genomes with Tachyzoite Stage Transcriptome and Proteome Defines Novel Transcript Features.</title>
        <authorList>
            <person name="Ramaprasad A."/>
            <person name="Mourier T."/>
            <person name="Naeem R."/>
            <person name="Malas T.B."/>
            <person name="Moussa E."/>
            <person name="Panigrahi A."/>
            <person name="Vermont S.J."/>
            <person name="Otto T.D."/>
            <person name="Wastling J."/>
            <person name="Pain A."/>
        </authorList>
    </citation>
    <scope>NUCLEOTIDE SEQUENCE</scope>
    <source>
        <strain evidence="4">Liverpool</strain>
    </source>
</reference>